<dbReference type="AlphaFoldDB" id="A0A034WHZ1"/>
<protein>
    <submittedName>
        <fullName evidence="1">Uncharacterized protein</fullName>
    </submittedName>
</protein>
<evidence type="ECO:0000313" key="1">
    <source>
        <dbReference type="EMBL" id="JAC53962.1"/>
    </source>
</evidence>
<accession>A0A034WHZ1</accession>
<sequence length="113" mass="12755">MLRETLTENKIFSCQAEADNDRLIIKTAVKLQSENIAVVSEDNIDILVLLTALSPPDREIYFRKPSKGKIPQRAHSSKTLEKILPKCKEHILFLGAIHKLRHTLKGGEGIIQK</sequence>
<reference evidence="1" key="1">
    <citation type="journal article" date="2014" name="BMC Genomics">
        <title>Characterizing the developmental transcriptome of the oriental fruit fly, Bactrocera dorsalis (Diptera: Tephritidae) through comparative genomic analysis with Drosophila melanogaster utilizing modENCODE datasets.</title>
        <authorList>
            <person name="Geib S.M."/>
            <person name="Calla B."/>
            <person name="Hall B."/>
            <person name="Hou S."/>
            <person name="Manoukis N.C."/>
        </authorList>
    </citation>
    <scope>NUCLEOTIDE SEQUENCE</scope>
    <source>
        <strain evidence="1">Punador</strain>
    </source>
</reference>
<organism evidence="1">
    <name type="scientific">Bactrocera dorsalis</name>
    <name type="common">Oriental fruit fly</name>
    <name type="synonym">Dacus dorsalis</name>
    <dbReference type="NCBI Taxonomy" id="27457"/>
    <lineage>
        <taxon>Eukaryota</taxon>
        <taxon>Metazoa</taxon>
        <taxon>Ecdysozoa</taxon>
        <taxon>Arthropoda</taxon>
        <taxon>Hexapoda</taxon>
        <taxon>Insecta</taxon>
        <taxon>Pterygota</taxon>
        <taxon>Neoptera</taxon>
        <taxon>Endopterygota</taxon>
        <taxon>Diptera</taxon>
        <taxon>Brachycera</taxon>
        <taxon>Muscomorpha</taxon>
        <taxon>Tephritoidea</taxon>
        <taxon>Tephritidae</taxon>
        <taxon>Bactrocera</taxon>
        <taxon>Bactrocera</taxon>
    </lineage>
</organism>
<proteinExistence type="predicted"/>
<name>A0A034WHZ1_BACDO</name>
<dbReference type="EMBL" id="GAKP01004990">
    <property type="protein sequence ID" value="JAC53962.1"/>
    <property type="molecule type" value="Transcribed_RNA"/>
</dbReference>